<evidence type="ECO:0000256" key="2">
    <source>
        <dbReference type="SAM" id="MobiDB-lite"/>
    </source>
</evidence>
<dbReference type="OrthoDB" id="4330509at2"/>
<evidence type="ECO:0000256" key="1">
    <source>
        <dbReference type="SAM" id="Coils"/>
    </source>
</evidence>
<gene>
    <name evidence="3" type="ORF">AS594_32585</name>
</gene>
<keyword evidence="1" id="KW-0175">Coiled coil</keyword>
<proteinExistence type="predicted"/>
<protein>
    <submittedName>
        <fullName evidence="3">Uncharacterized protein</fullName>
    </submittedName>
</protein>
<feature type="coiled-coil region" evidence="1">
    <location>
        <begin position="35"/>
        <end position="62"/>
    </location>
</feature>
<dbReference type="AlphaFoldDB" id="A0A1E5PG84"/>
<sequence length="254" mass="28239">MTEILIAAFSAVVAAGAVAVSFAAHRHQVQRAAVLDAKEARVESRERQVEEREAEAERRETRSQASMIAVRALMVPSSLHGNWHRVELDITNHSNQAVFHLNVSYQDQEVEEGARGISPGCTRTVPLEFFEPSGRPTVLDKVRIEFTDAAGIRWHRDADGGLRRQQRGDDGGWEWGERETPIIFPTPATRLPERRPDGYSDVGGAFDVDEEDWVNASPMDTGGPEEEGMTSEARGGLRLVDEPDDPADARRDWT</sequence>
<comment type="caution">
    <text evidence="3">The sequence shown here is derived from an EMBL/GenBank/DDBJ whole genome shotgun (WGS) entry which is preliminary data.</text>
</comment>
<organism evidence="3 4">
    <name type="scientific">Streptomyces agglomeratus</name>
    <dbReference type="NCBI Taxonomy" id="285458"/>
    <lineage>
        <taxon>Bacteria</taxon>
        <taxon>Bacillati</taxon>
        <taxon>Actinomycetota</taxon>
        <taxon>Actinomycetes</taxon>
        <taxon>Kitasatosporales</taxon>
        <taxon>Streptomycetaceae</taxon>
        <taxon>Streptomyces</taxon>
    </lineage>
</organism>
<dbReference type="Proteomes" id="UP000095759">
    <property type="component" value="Unassembled WGS sequence"/>
</dbReference>
<keyword evidence="4" id="KW-1185">Reference proteome</keyword>
<dbReference type="RefSeq" id="WP_069775091.1">
    <property type="nucleotide sequence ID" value="NZ_MEHI01000001.1"/>
</dbReference>
<name>A0A1E5PG84_9ACTN</name>
<evidence type="ECO:0000313" key="3">
    <source>
        <dbReference type="EMBL" id="OEJ28516.1"/>
    </source>
</evidence>
<evidence type="ECO:0000313" key="4">
    <source>
        <dbReference type="Proteomes" id="UP000095759"/>
    </source>
</evidence>
<feature type="region of interest" description="Disordered" evidence="2">
    <location>
        <begin position="187"/>
        <end position="254"/>
    </location>
</feature>
<accession>A0A1E5PG84</accession>
<dbReference type="EMBL" id="MEHJ01000001">
    <property type="protein sequence ID" value="OEJ28516.1"/>
    <property type="molecule type" value="Genomic_DNA"/>
</dbReference>
<reference evidence="3 4" key="1">
    <citation type="submission" date="2016-08" db="EMBL/GenBank/DDBJ databases">
        <title>Complete genome sequence of Streptomyces agglomeratus strain 6-3-2, a novel anti-MRSA actinomycete isolated from Wuli of Tebit, China.</title>
        <authorList>
            <person name="Chen X."/>
        </authorList>
    </citation>
    <scope>NUCLEOTIDE SEQUENCE [LARGE SCALE GENOMIC DNA]</scope>
    <source>
        <strain evidence="3 4">6-3-2</strain>
    </source>
</reference>